<dbReference type="PROSITE" id="PS52016">
    <property type="entry name" value="TONB_DEPENDENT_REC_3"/>
    <property type="match status" value="1"/>
</dbReference>
<reference evidence="13" key="1">
    <citation type="submission" date="2019-01" db="EMBL/GenBank/DDBJ databases">
        <title>Cytophagaceae bacterium strain CAR-16.</title>
        <authorList>
            <person name="Chen W.-M."/>
        </authorList>
    </citation>
    <scope>NUCLEOTIDE SEQUENCE [LARGE SCALE GENOMIC DNA]</scope>
    <source>
        <strain evidence="13">LLJ-11</strain>
    </source>
</reference>
<evidence type="ECO:0000313" key="13">
    <source>
        <dbReference type="Proteomes" id="UP000290283"/>
    </source>
</evidence>
<accession>A0A4Q1JZX2</accession>
<dbReference type="InterPro" id="IPR039426">
    <property type="entry name" value="TonB-dep_rcpt-like"/>
</dbReference>
<keyword evidence="2 8" id="KW-0813">Transport</keyword>
<evidence type="ECO:0000256" key="1">
    <source>
        <dbReference type="ARBA" id="ARBA00004571"/>
    </source>
</evidence>
<dbReference type="Proteomes" id="UP000290283">
    <property type="component" value="Unassembled WGS sequence"/>
</dbReference>
<dbReference type="PANTHER" id="PTHR47234:SF3">
    <property type="entry name" value="SECRETIN_TONB SHORT N-TERMINAL DOMAIN-CONTAINING PROTEIN"/>
    <property type="match status" value="1"/>
</dbReference>
<name>A0A4Q1JZX2_9FLAO</name>
<comment type="caution">
    <text evidence="12">The sequence shown here is derived from an EMBL/GenBank/DDBJ whole genome shotgun (WGS) entry which is preliminary data.</text>
</comment>
<organism evidence="12 13">
    <name type="scientific">Flavobacterium amnicola</name>
    <dbReference type="NCBI Taxonomy" id="2506422"/>
    <lineage>
        <taxon>Bacteria</taxon>
        <taxon>Pseudomonadati</taxon>
        <taxon>Bacteroidota</taxon>
        <taxon>Flavobacteriia</taxon>
        <taxon>Flavobacteriales</taxon>
        <taxon>Flavobacteriaceae</taxon>
        <taxon>Flavobacterium</taxon>
    </lineage>
</organism>
<protein>
    <submittedName>
        <fullName evidence="12">TonB-dependent receptor</fullName>
    </submittedName>
</protein>
<keyword evidence="3 8" id="KW-1134">Transmembrane beta strand</keyword>
<comment type="subcellular location">
    <subcellularLocation>
        <location evidence="1 8">Cell outer membrane</location>
        <topology evidence="1 8">Multi-pass membrane protein</topology>
    </subcellularLocation>
</comment>
<dbReference type="InterPro" id="IPR036942">
    <property type="entry name" value="Beta-barrel_TonB_sf"/>
</dbReference>
<keyword evidence="5 9" id="KW-0798">TonB box</keyword>
<sequence>MKKQFILPIMLFSLSYGYAQDTETEQSKELEEVTVQAVGSRNTKRTVVDSPVAVDIINVQDVVTKTGQIEITSLLQYLAPSFNASKQSGSDGADHIDPATLRGLGPDQTLVLINGKRRHQSSLVNLFGSRGRGNTGTDMNAIPAAAIKRIEILRDGASAQYGSDAIAGVINIVLKDNVGEFNGTVSYGAYSADSAYKDDIKSSGIDGNTIQVNGNYGFKVGDKSFINATLDIAQKDHTNRPANPNKYDIYREQFGDAEAKNGSLFVNSEFGTGTDSKIYVFGGASLRDSDAYAFTRTPDSPRNIPEIYPGGFNPIIGTQIMDYSGSAGFKTKFGKWELDLNNTFGANRFEYDIHNTLNASLQIASPRAFDAGGHSIYQNTTGAHFTRNFENIKKGLNVAFGAEYRVENFKIFAGEVGSYALYDVNGNVVTEATNPADYVFDPISGDPRPGGSQGFPGYSPDNVVNKNRSNFAAYVDTELDYDDNINLAFAARYENYNDFGSTFNAKIAQRIKVSPASSIRYSMSTGFRAPSLVQSFYNLKFTDFVGGVGTETLLAANDSEIAKAFGINKLKEETAFNASLGYTLKKGGFTATIDGYFVDIQDRIVLSGQFDGSGISGMNVDKVQFFINALNTQTVGTDFVLAYDKKINNHAVGLSFIGNINKMTIGKVNAGNLDSETLFGKREMYFLLASAPESKFGASINYNYNKKFNTNLRFTRFGEVELIDWLDTVDHYGAKIVSDIAFNYQFTKNFNLTIGANNFLNVYPDIQDTETETGGNFDSVQMGSNGMFGFARLGVKF</sequence>
<dbReference type="SUPFAM" id="SSF56935">
    <property type="entry name" value="Porins"/>
    <property type="match status" value="1"/>
</dbReference>
<dbReference type="InterPro" id="IPR012910">
    <property type="entry name" value="Plug_dom"/>
</dbReference>
<feature type="domain" description="TonB-dependent receptor-like beta-barrel" evidence="10">
    <location>
        <begin position="320"/>
        <end position="758"/>
    </location>
</feature>
<evidence type="ECO:0000259" key="10">
    <source>
        <dbReference type="Pfam" id="PF00593"/>
    </source>
</evidence>
<evidence type="ECO:0000256" key="7">
    <source>
        <dbReference type="ARBA" id="ARBA00023237"/>
    </source>
</evidence>
<dbReference type="EMBL" id="SBKO01000006">
    <property type="protein sequence ID" value="RXR16296.1"/>
    <property type="molecule type" value="Genomic_DNA"/>
</dbReference>
<evidence type="ECO:0000256" key="5">
    <source>
        <dbReference type="ARBA" id="ARBA00023077"/>
    </source>
</evidence>
<dbReference type="InterPro" id="IPR037066">
    <property type="entry name" value="Plug_dom_sf"/>
</dbReference>
<feature type="domain" description="TonB-dependent receptor plug" evidence="11">
    <location>
        <begin position="48"/>
        <end position="169"/>
    </location>
</feature>
<gene>
    <name evidence="12" type="ORF">EQG63_11765</name>
</gene>
<dbReference type="Gene3D" id="2.170.130.10">
    <property type="entry name" value="TonB-dependent receptor, plug domain"/>
    <property type="match status" value="1"/>
</dbReference>
<evidence type="ECO:0000256" key="6">
    <source>
        <dbReference type="ARBA" id="ARBA00023136"/>
    </source>
</evidence>
<comment type="similarity">
    <text evidence="8 9">Belongs to the TonB-dependent receptor family.</text>
</comment>
<proteinExistence type="inferred from homology"/>
<evidence type="ECO:0000256" key="4">
    <source>
        <dbReference type="ARBA" id="ARBA00022692"/>
    </source>
</evidence>
<dbReference type="RefSeq" id="WP_129436574.1">
    <property type="nucleotide sequence ID" value="NZ_SBKO01000006.1"/>
</dbReference>
<evidence type="ECO:0000313" key="12">
    <source>
        <dbReference type="EMBL" id="RXR16296.1"/>
    </source>
</evidence>
<dbReference type="Gene3D" id="2.40.170.20">
    <property type="entry name" value="TonB-dependent receptor, beta-barrel domain"/>
    <property type="match status" value="1"/>
</dbReference>
<keyword evidence="7 8" id="KW-0998">Cell outer membrane</keyword>
<dbReference type="Pfam" id="PF00593">
    <property type="entry name" value="TonB_dep_Rec_b-barrel"/>
    <property type="match status" value="1"/>
</dbReference>
<dbReference type="AlphaFoldDB" id="A0A4Q1JZX2"/>
<evidence type="ECO:0000256" key="8">
    <source>
        <dbReference type="PROSITE-ProRule" id="PRU01360"/>
    </source>
</evidence>
<dbReference type="OrthoDB" id="9805434at2"/>
<evidence type="ECO:0000256" key="3">
    <source>
        <dbReference type="ARBA" id="ARBA00022452"/>
    </source>
</evidence>
<dbReference type="Pfam" id="PF07715">
    <property type="entry name" value="Plug"/>
    <property type="match status" value="1"/>
</dbReference>
<keyword evidence="4 8" id="KW-0812">Transmembrane</keyword>
<dbReference type="PANTHER" id="PTHR47234">
    <property type="match status" value="1"/>
</dbReference>
<keyword evidence="13" id="KW-1185">Reference proteome</keyword>
<evidence type="ECO:0000256" key="9">
    <source>
        <dbReference type="RuleBase" id="RU003357"/>
    </source>
</evidence>
<keyword evidence="12" id="KW-0675">Receptor</keyword>
<evidence type="ECO:0000259" key="11">
    <source>
        <dbReference type="Pfam" id="PF07715"/>
    </source>
</evidence>
<dbReference type="InterPro" id="IPR000531">
    <property type="entry name" value="Beta-barrel_TonB"/>
</dbReference>
<evidence type="ECO:0000256" key="2">
    <source>
        <dbReference type="ARBA" id="ARBA00022448"/>
    </source>
</evidence>
<keyword evidence="6 8" id="KW-0472">Membrane</keyword>
<dbReference type="GO" id="GO:0009279">
    <property type="term" value="C:cell outer membrane"/>
    <property type="evidence" value="ECO:0007669"/>
    <property type="project" value="UniProtKB-SubCell"/>
</dbReference>